<keyword evidence="1" id="KW-0805">Transcription regulation</keyword>
<dbReference type="GO" id="GO:0005829">
    <property type="term" value="C:cytosol"/>
    <property type="evidence" value="ECO:0007669"/>
    <property type="project" value="TreeGrafter"/>
</dbReference>
<organism evidence="6 7">
    <name type="scientific">Nocardia terpenica</name>
    <dbReference type="NCBI Taxonomy" id="455432"/>
    <lineage>
        <taxon>Bacteria</taxon>
        <taxon>Bacillati</taxon>
        <taxon>Actinomycetota</taxon>
        <taxon>Actinomycetes</taxon>
        <taxon>Mycobacteriales</taxon>
        <taxon>Nocardiaceae</taxon>
        <taxon>Nocardia</taxon>
    </lineage>
</organism>
<proteinExistence type="predicted"/>
<evidence type="ECO:0000256" key="4">
    <source>
        <dbReference type="SAM" id="MobiDB-lite"/>
    </source>
</evidence>
<name>A0A291RUB8_9NOCA</name>
<dbReference type="SUPFAM" id="SSF46785">
    <property type="entry name" value="Winged helix' DNA-binding domain"/>
    <property type="match status" value="1"/>
</dbReference>
<dbReference type="Pfam" id="PF13404">
    <property type="entry name" value="HTH_AsnC-type"/>
    <property type="match status" value="1"/>
</dbReference>
<evidence type="ECO:0000259" key="5">
    <source>
        <dbReference type="PROSITE" id="PS50956"/>
    </source>
</evidence>
<evidence type="ECO:0000313" key="6">
    <source>
        <dbReference type="EMBL" id="ATL70848.1"/>
    </source>
</evidence>
<evidence type="ECO:0000256" key="1">
    <source>
        <dbReference type="ARBA" id="ARBA00023015"/>
    </source>
</evidence>
<dbReference type="InterPro" id="IPR036390">
    <property type="entry name" value="WH_DNA-bd_sf"/>
</dbReference>
<keyword evidence="2" id="KW-0238">DNA-binding</keyword>
<evidence type="ECO:0000256" key="3">
    <source>
        <dbReference type="ARBA" id="ARBA00023163"/>
    </source>
</evidence>
<dbReference type="PANTHER" id="PTHR30154">
    <property type="entry name" value="LEUCINE-RESPONSIVE REGULATORY PROTEIN"/>
    <property type="match status" value="1"/>
</dbReference>
<dbReference type="Proteomes" id="UP000221961">
    <property type="component" value="Chromosome"/>
</dbReference>
<protein>
    <recommendedName>
        <fullName evidence="5">HTH asnC-type domain-containing protein</fullName>
    </recommendedName>
</protein>
<dbReference type="InterPro" id="IPR019888">
    <property type="entry name" value="Tscrpt_reg_AsnC-like"/>
</dbReference>
<dbReference type="InterPro" id="IPR000485">
    <property type="entry name" value="AsnC-type_HTH_dom"/>
</dbReference>
<accession>A0A291RUB8</accession>
<dbReference type="SMART" id="SM00344">
    <property type="entry name" value="HTH_ASNC"/>
    <property type="match status" value="1"/>
</dbReference>
<dbReference type="InterPro" id="IPR036388">
    <property type="entry name" value="WH-like_DNA-bd_sf"/>
</dbReference>
<dbReference type="GO" id="GO:0043200">
    <property type="term" value="P:response to amino acid"/>
    <property type="evidence" value="ECO:0007669"/>
    <property type="project" value="TreeGrafter"/>
</dbReference>
<feature type="compositionally biased region" description="Low complexity" evidence="4">
    <location>
        <begin position="301"/>
        <end position="310"/>
    </location>
</feature>
<feature type="domain" description="HTH asnC-type" evidence="5">
    <location>
        <begin position="8"/>
        <end position="67"/>
    </location>
</feature>
<keyword evidence="3" id="KW-0804">Transcription</keyword>
<dbReference type="Gene3D" id="1.10.10.10">
    <property type="entry name" value="Winged helix-like DNA-binding domain superfamily/Winged helix DNA-binding domain"/>
    <property type="match status" value="1"/>
</dbReference>
<dbReference type="AlphaFoldDB" id="A0A291RUB8"/>
<dbReference type="EMBL" id="CP023778">
    <property type="protein sequence ID" value="ATL70848.1"/>
    <property type="molecule type" value="Genomic_DNA"/>
</dbReference>
<evidence type="ECO:0000313" key="7">
    <source>
        <dbReference type="Proteomes" id="UP000221961"/>
    </source>
</evidence>
<dbReference type="PANTHER" id="PTHR30154:SF34">
    <property type="entry name" value="TRANSCRIPTIONAL REGULATOR AZLB"/>
    <property type="match status" value="1"/>
</dbReference>
<dbReference type="GO" id="GO:0043565">
    <property type="term" value="F:sequence-specific DNA binding"/>
    <property type="evidence" value="ECO:0007669"/>
    <property type="project" value="InterPro"/>
</dbReference>
<reference evidence="6 7" key="1">
    <citation type="submission" date="2017-10" db="EMBL/GenBank/DDBJ databases">
        <title>Comparative genomics between pathogenic Norcardia.</title>
        <authorList>
            <person name="Zeng L."/>
        </authorList>
    </citation>
    <scope>NUCLEOTIDE SEQUENCE [LARGE SCALE GENOMIC DNA]</scope>
    <source>
        <strain evidence="6 7">NC_YFY_NT001</strain>
    </source>
</reference>
<feature type="region of interest" description="Disordered" evidence="4">
    <location>
        <begin position="280"/>
        <end position="344"/>
    </location>
</feature>
<dbReference type="PRINTS" id="PR00033">
    <property type="entry name" value="HTHASNC"/>
</dbReference>
<dbReference type="KEGG" id="ntp:CRH09_36380"/>
<evidence type="ECO:0000256" key="2">
    <source>
        <dbReference type="ARBA" id="ARBA00023125"/>
    </source>
</evidence>
<sequence length="388" mass="42565">MRGIVFSDPLDAQIVHALQLDPRAPFSRIAAEVGVAEQTVARRYRRLRRDGVVRVIGAVDPRALGENDWMIRVRCRPDGAAAVAEALAGREDASWVSICAAGAEVAFSLHPRSAHERDDLLVQRLRRSAPVHDVQAAMILQRFVRHDVRDWRGRRYASGTRDSILADGDSDSALHETDRTLLELLARDGRTSYSALARDRDEHRPRHPADRRATGWRNSLFRSRYRPGGNGLRLCGIPLATGRAAALAIGGAGAGRPRGDELCRGDQWLVQYHGLPRHRRRGSVPVREHENRGARGYSRLRAGAGPAAGEAGRGPHGERAAGPAATGSRAPRAAPPTVSAPPEKRSIEFAERPPLCFSYNSPVFRFAAIGLLDLIVQYSSKFPAEMRL</sequence>
<dbReference type="PROSITE" id="PS50956">
    <property type="entry name" value="HTH_ASNC_2"/>
    <property type="match status" value="1"/>
</dbReference>
<gene>
    <name evidence="6" type="ORF">CRH09_36380</name>
</gene>